<feature type="domain" description="HMG box" evidence="6">
    <location>
        <begin position="124"/>
        <end position="192"/>
    </location>
</feature>
<gene>
    <name evidence="7" type="ORF">AAP_05389</name>
</gene>
<dbReference type="GO" id="GO:0030154">
    <property type="term" value="P:cell differentiation"/>
    <property type="evidence" value="ECO:0007669"/>
    <property type="project" value="TreeGrafter"/>
</dbReference>
<dbReference type="Gene3D" id="1.10.30.10">
    <property type="entry name" value="High mobility group box domain"/>
    <property type="match status" value="1"/>
</dbReference>
<dbReference type="PROSITE" id="PS50118">
    <property type="entry name" value="HMG_BOX_2"/>
    <property type="match status" value="1"/>
</dbReference>
<organism evidence="7 8">
    <name type="scientific">Ascosphaera apis ARSEF 7405</name>
    <dbReference type="NCBI Taxonomy" id="392613"/>
    <lineage>
        <taxon>Eukaryota</taxon>
        <taxon>Fungi</taxon>
        <taxon>Dikarya</taxon>
        <taxon>Ascomycota</taxon>
        <taxon>Pezizomycotina</taxon>
        <taxon>Eurotiomycetes</taxon>
        <taxon>Eurotiomycetidae</taxon>
        <taxon>Onygenales</taxon>
        <taxon>Ascosphaeraceae</taxon>
        <taxon>Ascosphaera</taxon>
    </lineage>
</organism>
<dbReference type="Proteomes" id="UP000242877">
    <property type="component" value="Unassembled WGS sequence"/>
</dbReference>
<feature type="region of interest" description="Disordered" evidence="5">
    <location>
        <begin position="194"/>
        <end position="220"/>
    </location>
</feature>
<evidence type="ECO:0000256" key="4">
    <source>
        <dbReference type="PROSITE-ProRule" id="PRU00267"/>
    </source>
</evidence>
<keyword evidence="4" id="KW-0539">Nucleus</keyword>
<dbReference type="GO" id="GO:0005634">
    <property type="term" value="C:nucleus"/>
    <property type="evidence" value="ECO:0007669"/>
    <property type="project" value="UniProtKB-UniRule"/>
</dbReference>
<sequence length="328" mass="37237">MATTMLPSAESTSGQGYMLDLIWKDKAEKLKRHNNEVTISFDIVTVLGSKVVEEFKSRLSTILGTPTVAIEDENNKIYRICAMPTIEDRNDHSPLKSEKIGNRGSISSTSSKSDKAVHIKRQKIPRPPNAFILYRQRYHPVVKAEHPEFHNNQISILLGKQWKAESMETKAEFKAMAEDIKRKHAEEYPNYQYAPRKPSERKRRSTARRNAFERRTSSVVTSPPDLPFKDMACGSTFETFGDCSYRVAIHNDPNFAGESLPFTQGSQTIVAPCLQETFYGYHINDADINHNMPFIPDTLTVPPYAFDNNTGVTEWTQCYADPGCDFML</sequence>
<dbReference type="SMART" id="SM00398">
    <property type="entry name" value="HMG"/>
    <property type="match status" value="1"/>
</dbReference>
<evidence type="ECO:0000259" key="6">
    <source>
        <dbReference type="PROSITE" id="PS50118"/>
    </source>
</evidence>
<keyword evidence="8" id="KW-1185">Reference proteome</keyword>
<keyword evidence="2 4" id="KW-0238">DNA-binding</keyword>
<dbReference type="InterPro" id="IPR009071">
    <property type="entry name" value="HMG_box_dom"/>
</dbReference>
<dbReference type="FunFam" id="1.10.30.10:FF:000041">
    <property type="entry name" value="HMG box family protein"/>
    <property type="match status" value="1"/>
</dbReference>
<accession>A0A167VL34</accession>
<evidence type="ECO:0000256" key="1">
    <source>
        <dbReference type="ARBA" id="ARBA00023015"/>
    </source>
</evidence>
<dbReference type="OrthoDB" id="6247875at2759"/>
<evidence type="ECO:0000313" key="8">
    <source>
        <dbReference type="Proteomes" id="UP000242877"/>
    </source>
</evidence>
<dbReference type="CDD" id="cd01389">
    <property type="entry name" value="HMG-box_ROX1-like"/>
    <property type="match status" value="1"/>
</dbReference>
<protein>
    <submittedName>
        <fullName evidence="7">Mating type transcriptional activator</fullName>
    </submittedName>
</protein>
<dbReference type="InterPro" id="IPR036910">
    <property type="entry name" value="HMG_box_dom_sf"/>
</dbReference>
<evidence type="ECO:0000256" key="5">
    <source>
        <dbReference type="SAM" id="MobiDB-lite"/>
    </source>
</evidence>
<dbReference type="EMBL" id="AZGZ01000031">
    <property type="protein sequence ID" value="KZZ87685.1"/>
    <property type="molecule type" value="Genomic_DNA"/>
</dbReference>
<dbReference type="PANTHER" id="PTHR10270:SF161">
    <property type="entry name" value="SEX-DETERMINING REGION Y PROTEIN"/>
    <property type="match status" value="1"/>
</dbReference>
<name>A0A167VL34_9EURO</name>
<evidence type="ECO:0000313" key="7">
    <source>
        <dbReference type="EMBL" id="KZZ87685.1"/>
    </source>
</evidence>
<dbReference type="GO" id="GO:0000978">
    <property type="term" value="F:RNA polymerase II cis-regulatory region sequence-specific DNA binding"/>
    <property type="evidence" value="ECO:0007669"/>
    <property type="project" value="TreeGrafter"/>
</dbReference>
<evidence type="ECO:0000256" key="3">
    <source>
        <dbReference type="ARBA" id="ARBA00023163"/>
    </source>
</evidence>
<dbReference type="Pfam" id="PF00505">
    <property type="entry name" value="HMG_box"/>
    <property type="match status" value="1"/>
</dbReference>
<feature type="DNA-binding region" description="HMG box" evidence="4">
    <location>
        <begin position="124"/>
        <end position="192"/>
    </location>
</feature>
<reference evidence="7 8" key="1">
    <citation type="journal article" date="2016" name="Genome Biol. Evol.">
        <title>Divergent and convergent evolution of fungal pathogenicity.</title>
        <authorList>
            <person name="Shang Y."/>
            <person name="Xiao G."/>
            <person name="Zheng P."/>
            <person name="Cen K."/>
            <person name="Zhan S."/>
            <person name="Wang C."/>
        </authorList>
    </citation>
    <scope>NUCLEOTIDE SEQUENCE [LARGE SCALE GENOMIC DNA]</scope>
    <source>
        <strain evidence="7 8">ARSEF 7405</strain>
    </source>
</reference>
<proteinExistence type="predicted"/>
<evidence type="ECO:0000256" key="2">
    <source>
        <dbReference type="ARBA" id="ARBA00023125"/>
    </source>
</evidence>
<dbReference type="GO" id="GO:0000122">
    <property type="term" value="P:negative regulation of transcription by RNA polymerase II"/>
    <property type="evidence" value="ECO:0007669"/>
    <property type="project" value="TreeGrafter"/>
</dbReference>
<keyword evidence="1" id="KW-0805">Transcription regulation</keyword>
<feature type="region of interest" description="Disordered" evidence="5">
    <location>
        <begin position="89"/>
        <end position="119"/>
    </location>
</feature>
<dbReference type="SUPFAM" id="SSF47095">
    <property type="entry name" value="HMG-box"/>
    <property type="match status" value="1"/>
</dbReference>
<dbReference type="GO" id="GO:0001228">
    <property type="term" value="F:DNA-binding transcription activator activity, RNA polymerase II-specific"/>
    <property type="evidence" value="ECO:0007669"/>
    <property type="project" value="TreeGrafter"/>
</dbReference>
<dbReference type="InterPro" id="IPR050140">
    <property type="entry name" value="SRY-related_HMG-box_TF-like"/>
</dbReference>
<keyword evidence="3" id="KW-0804">Transcription</keyword>
<comment type="caution">
    <text evidence="7">The sequence shown here is derived from an EMBL/GenBank/DDBJ whole genome shotgun (WGS) entry which is preliminary data.</text>
</comment>
<dbReference type="VEuPathDB" id="FungiDB:AAP_05389"/>
<dbReference type="AlphaFoldDB" id="A0A167VL34"/>
<feature type="compositionally biased region" description="Basic and acidic residues" evidence="5">
    <location>
        <begin position="89"/>
        <end position="101"/>
    </location>
</feature>
<dbReference type="PANTHER" id="PTHR10270">
    <property type="entry name" value="SOX TRANSCRIPTION FACTOR"/>
    <property type="match status" value="1"/>
</dbReference>